<dbReference type="Proteomes" id="UP000203794">
    <property type="component" value="Segment"/>
</dbReference>
<dbReference type="EMBL" id="AP014693">
    <property type="protein sequence ID" value="BAQ02662.1"/>
    <property type="molecule type" value="Genomic_DNA"/>
</dbReference>
<protein>
    <submittedName>
        <fullName evidence="2">Uncharacterized protein</fullName>
    </submittedName>
</protein>
<keyword evidence="1" id="KW-1133">Transmembrane helix</keyword>
<proteinExistence type="predicted"/>
<organism evidence="2 3">
    <name type="scientific">Ralstonia phage RSL2</name>
    <dbReference type="NCBI Taxonomy" id="1585840"/>
    <lineage>
        <taxon>Viruses</taxon>
        <taxon>Duplodnaviria</taxon>
        <taxon>Heunggongvirae</taxon>
        <taxon>Uroviricota</taxon>
        <taxon>Caudoviricetes</taxon>
        <taxon>Chimalliviridae</taxon>
        <taxon>Chiangmaivirus</taxon>
        <taxon>Chiangmaivirus RSL2</taxon>
    </lineage>
</organism>
<reference evidence="2 3" key="1">
    <citation type="submission" date="2014-12" db="EMBL/GenBank/DDBJ databases">
        <title>Genome analysis of a novel jumbo phage RSL2 infecting the phytopathogen Ralstonia solanacearum.</title>
        <authorList>
            <person name="Kawasaki T."/>
            <person name="Fujie M."/>
            <person name="Chatchawankanphanich O."/>
            <person name="Ogata H."/>
            <person name="Yamada T."/>
        </authorList>
    </citation>
    <scope>NUCLEOTIDE SEQUENCE [LARGE SCALE GENOMIC DNA]</scope>
    <source>
        <strain evidence="2 3">RSL2</strain>
    </source>
</reference>
<dbReference type="GeneID" id="26639575"/>
<name>A0A0A8J8W1_9CAUD</name>
<evidence type="ECO:0000256" key="1">
    <source>
        <dbReference type="SAM" id="Phobius"/>
    </source>
</evidence>
<keyword evidence="1" id="KW-0812">Transmembrane</keyword>
<evidence type="ECO:0000313" key="3">
    <source>
        <dbReference type="Proteomes" id="UP000203794"/>
    </source>
</evidence>
<dbReference type="OrthoDB" id="32121at10239"/>
<evidence type="ECO:0000313" key="2">
    <source>
        <dbReference type="EMBL" id="BAQ02662.1"/>
    </source>
</evidence>
<feature type="transmembrane region" description="Helical" evidence="1">
    <location>
        <begin position="6"/>
        <end position="23"/>
    </location>
</feature>
<dbReference type="KEGG" id="vg:26639575"/>
<keyword evidence="1" id="KW-0472">Membrane</keyword>
<accession>A0A0A8J8W1</accession>
<keyword evidence="3" id="KW-1185">Reference proteome</keyword>
<dbReference type="RefSeq" id="YP_009212983.1">
    <property type="nucleotide sequence ID" value="NC_028950.1"/>
</dbReference>
<sequence>MDLVKELSFVIVILIGVLIIKHIQYKRAVSQLADNYKDERKYYKQLWADNELLRSYMDNKHMVWSDHAKEVINRRPLDPDLVILIRASDLYNLTQIQWREGHDNASSQIGKTMQMRYGIDNQEEEDGVARIRASFADKRFDNDFAKLVNACTAIAINYGQTQQIRDRLSKQIIDFRMYLSKKQRGERVNFPKT</sequence>